<evidence type="ECO:0000313" key="4">
    <source>
        <dbReference type="Proteomes" id="UP001249291"/>
    </source>
</evidence>
<evidence type="ECO:0000256" key="1">
    <source>
        <dbReference type="ARBA" id="ARBA00008791"/>
    </source>
</evidence>
<dbReference type="SUPFAM" id="SSF52402">
    <property type="entry name" value="Adenine nucleotide alpha hydrolases-like"/>
    <property type="match status" value="1"/>
</dbReference>
<dbReference type="EMBL" id="JAVIZQ010000001">
    <property type="protein sequence ID" value="MDR6141515.1"/>
    <property type="molecule type" value="Genomic_DNA"/>
</dbReference>
<name>A0ABU1HNA5_9MICO</name>
<sequence length="148" mass="15555">MIDTRDRPIIVGVDGSAASVEALVQASTIAAAFDAPLEAITTWNNPVMLAPFESSPDRSPEEEAQRLLDDAVREAFQGNPPRRFRAVTIPGPPTEVLLEQSDRAAMLVVGGRGRGAFKNMMLGSVSAACTAHAHCPVLVVHAPSAPSA</sequence>
<accession>A0ABU1HNA5</accession>
<evidence type="ECO:0000313" key="3">
    <source>
        <dbReference type="EMBL" id="MDR6141515.1"/>
    </source>
</evidence>
<dbReference type="PRINTS" id="PR01438">
    <property type="entry name" value="UNVRSLSTRESS"/>
</dbReference>
<dbReference type="PANTHER" id="PTHR46553:SF3">
    <property type="entry name" value="ADENINE NUCLEOTIDE ALPHA HYDROLASES-LIKE SUPERFAMILY PROTEIN"/>
    <property type="match status" value="1"/>
</dbReference>
<feature type="domain" description="UspA" evidence="2">
    <location>
        <begin position="7"/>
        <end position="141"/>
    </location>
</feature>
<dbReference type="InterPro" id="IPR006016">
    <property type="entry name" value="UspA"/>
</dbReference>
<dbReference type="Proteomes" id="UP001249291">
    <property type="component" value="Unassembled WGS sequence"/>
</dbReference>
<evidence type="ECO:0000259" key="2">
    <source>
        <dbReference type="Pfam" id="PF00582"/>
    </source>
</evidence>
<protein>
    <submittedName>
        <fullName evidence="3">Nucleotide-binding universal stress UspA family protein</fullName>
    </submittedName>
</protein>
<keyword evidence="4" id="KW-1185">Reference proteome</keyword>
<dbReference type="PANTHER" id="PTHR46553">
    <property type="entry name" value="ADENINE NUCLEOTIDE ALPHA HYDROLASES-LIKE SUPERFAMILY PROTEIN"/>
    <property type="match status" value="1"/>
</dbReference>
<gene>
    <name evidence="3" type="ORF">QE375_001069</name>
</gene>
<organism evidence="3 4">
    <name type="scientific">Microbacterium foliorum</name>
    <dbReference type="NCBI Taxonomy" id="104336"/>
    <lineage>
        <taxon>Bacteria</taxon>
        <taxon>Bacillati</taxon>
        <taxon>Actinomycetota</taxon>
        <taxon>Actinomycetes</taxon>
        <taxon>Micrococcales</taxon>
        <taxon>Microbacteriaceae</taxon>
        <taxon>Microbacterium</taxon>
    </lineage>
</organism>
<proteinExistence type="inferred from homology"/>
<dbReference type="InterPro" id="IPR006015">
    <property type="entry name" value="Universal_stress_UspA"/>
</dbReference>
<reference evidence="3 4" key="1">
    <citation type="submission" date="2023-08" db="EMBL/GenBank/DDBJ databases">
        <title>Functional and genomic diversity of the sorghum phyllosphere microbiome.</title>
        <authorList>
            <person name="Shade A."/>
        </authorList>
    </citation>
    <scope>NUCLEOTIDE SEQUENCE [LARGE SCALE GENOMIC DNA]</scope>
    <source>
        <strain evidence="3 4">SORGH_AS_0445</strain>
    </source>
</reference>
<comment type="caution">
    <text evidence="3">The sequence shown here is derived from an EMBL/GenBank/DDBJ whole genome shotgun (WGS) entry which is preliminary data.</text>
</comment>
<dbReference type="Gene3D" id="3.40.50.620">
    <property type="entry name" value="HUPs"/>
    <property type="match status" value="1"/>
</dbReference>
<dbReference type="InterPro" id="IPR014729">
    <property type="entry name" value="Rossmann-like_a/b/a_fold"/>
</dbReference>
<dbReference type="RefSeq" id="WP_309688496.1">
    <property type="nucleotide sequence ID" value="NZ_JAVIZQ010000001.1"/>
</dbReference>
<comment type="similarity">
    <text evidence="1">Belongs to the universal stress protein A family.</text>
</comment>
<dbReference type="Pfam" id="PF00582">
    <property type="entry name" value="Usp"/>
    <property type="match status" value="1"/>
</dbReference>